<keyword evidence="2" id="KW-1185">Reference proteome</keyword>
<protein>
    <submittedName>
        <fullName evidence="1">Uncharacterized protein</fullName>
    </submittedName>
</protein>
<reference evidence="1" key="1">
    <citation type="journal article" date="2009" name="Rice">
        <title>De Novo Next Generation Sequencing of Plant Genomes.</title>
        <authorList>
            <person name="Rounsley S."/>
            <person name="Marri P.R."/>
            <person name="Yu Y."/>
            <person name="He R."/>
            <person name="Sisneros N."/>
            <person name="Goicoechea J.L."/>
            <person name="Lee S.J."/>
            <person name="Angelova A."/>
            <person name="Kudrna D."/>
            <person name="Luo M."/>
            <person name="Affourtit J."/>
            <person name="Desany B."/>
            <person name="Knight J."/>
            <person name="Niazi F."/>
            <person name="Egholm M."/>
            <person name="Wing R.A."/>
        </authorList>
    </citation>
    <scope>NUCLEOTIDE SEQUENCE [LARGE SCALE GENOMIC DNA]</scope>
    <source>
        <strain evidence="1">cv. IRGC 105608</strain>
    </source>
</reference>
<dbReference type="HOGENOM" id="CLU_2295988_0_0_1"/>
<evidence type="ECO:0000313" key="2">
    <source>
        <dbReference type="Proteomes" id="UP000026960"/>
    </source>
</evidence>
<proteinExistence type="predicted"/>
<organism evidence="1">
    <name type="scientific">Oryza barthii</name>
    <dbReference type="NCBI Taxonomy" id="65489"/>
    <lineage>
        <taxon>Eukaryota</taxon>
        <taxon>Viridiplantae</taxon>
        <taxon>Streptophyta</taxon>
        <taxon>Embryophyta</taxon>
        <taxon>Tracheophyta</taxon>
        <taxon>Spermatophyta</taxon>
        <taxon>Magnoliopsida</taxon>
        <taxon>Liliopsida</taxon>
        <taxon>Poales</taxon>
        <taxon>Poaceae</taxon>
        <taxon>BOP clade</taxon>
        <taxon>Oryzoideae</taxon>
        <taxon>Oryzeae</taxon>
        <taxon>Oryzinae</taxon>
        <taxon>Oryza</taxon>
    </lineage>
</organism>
<name>A0A0D3EV26_9ORYZ</name>
<evidence type="ECO:0000313" key="1">
    <source>
        <dbReference type="EnsemblPlants" id="OBART01G33900.5"/>
    </source>
</evidence>
<accession>A0A0D3EV26</accession>
<dbReference type="Proteomes" id="UP000026960">
    <property type="component" value="Chromosome 1"/>
</dbReference>
<dbReference type="EnsemblPlants" id="OBART01G33900.5">
    <property type="protein sequence ID" value="OBART01G33900.5"/>
    <property type="gene ID" value="OBART01G33900"/>
</dbReference>
<dbReference type="Gramene" id="OBART01G33900.5">
    <property type="protein sequence ID" value="OBART01G33900.5"/>
    <property type="gene ID" value="OBART01G33900"/>
</dbReference>
<sequence>MVDGHRPSTPLWANREAKKTLRRCKRHRPAQLSEAAPQGAWIRLSFKLSGAAAPSIYADTAKGRAVCPEQRAARWVAGWQAPLGIECGTKALLTVWGLGIG</sequence>
<reference evidence="1" key="2">
    <citation type="submission" date="2015-03" db="UniProtKB">
        <authorList>
            <consortium name="EnsemblPlants"/>
        </authorList>
    </citation>
    <scope>IDENTIFICATION</scope>
</reference>
<dbReference type="AlphaFoldDB" id="A0A0D3EV26"/>